<comment type="similarity">
    <text evidence="1">Belongs to the short-chain dehydrogenases/reductases (SDR) family.</text>
</comment>
<dbReference type="PANTHER" id="PTHR43639">
    <property type="entry name" value="OXIDOREDUCTASE, SHORT-CHAIN DEHYDROGENASE/REDUCTASE FAMILY (AFU_ORTHOLOGUE AFUA_5G02870)"/>
    <property type="match status" value="1"/>
</dbReference>
<dbReference type="CDD" id="cd05233">
    <property type="entry name" value="SDR_c"/>
    <property type="match status" value="1"/>
</dbReference>
<evidence type="ECO:0000313" key="4">
    <source>
        <dbReference type="Proteomes" id="UP000642819"/>
    </source>
</evidence>
<sequence>MHHSTSAPERVAIVTGANHGIGAAIAERLAAEGCAVLITYLRLQAPEHEPEALRNSHARDANAVVAGIEHRGGLAFAVEADLADGASVPRLFDAAEERWGGVDIIVNNATSSLQDTFVNADTDWAGRRLHRVTPETYDRQFGVDARAGALMIAEFAARLQARGGDWGRIISLTSGGEKGFPGEVSYGAAKAALVNYTLAASLELSSFGVTANAIHPPVTDTGWVNDTVREAVAADINFFSVADPAEVGDLAAFLVSEAGRRVTGNVIRMG</sequence>
<dbReference type="EMBL" id="BMXK01000009">
    <property type="protein sequence ID" value="GHD09230.1"/>
    <property type="molecule type" value="Genomic_DNA"/>
</dbReference>
<dbReference type="InterPro" id="IPR002347">
    <property type="entry name" value="SDR_fam"/>
</dbReference>
<gene>
    <name evidence="3" type="ORF">GCM10008096_21680</name>
</gene>
<dbReference type="PRINTS" id="PR00080">
    <property type="entry name" value="SDRFAMILY"/>
</dbReference>
<dbReference type="Gene3D" id="3.40.50.720">
    <property type="entry name" value="NAD(P)-binding Rossmann-like Domain"/>
    <property type="match status" value="1"/>
</dbReference>
<evidence type="ECO:0000256" key="2">
    <source>
        <dbReference type="ARBA" id="ARBA00023002"/>
    </source>
</evidence>
<organism evidence="3 4">
    <name type="scientific">Zhihengliuella salsuginis</name>
    <dbReference type="NCBI Taxonomy" id="578222"/>
    <lineage>
        <taxon>Bacteria</taxon>
        <taxon>Bacillati</taxon>
        <taxon>Actinomycetota</taxon>
        <taxon>Actinomycetes</taxon>
        <taxon>Micrococcales</taxon>
        <taxon>Micrococcaceae</taxon>
        <taxon>Zhihengliuella</taxon>
    </lineage>
</organism>
<reference evidence="4" key="1">
    <citation type="journal article" date="2019" name="Int. J. Syst. Evol. Microbiol.">
        <title>The Global Catalogue of Microorganisms (GCM) 10K type strain sequencing project: providing services to taxonomists for standard genome sequencing and annotation.</title>
        <authorList>
            <consortium name="The Broad Institute Genomics Platform"/>
            <consortium name="The Broad Institute Genome Sequencing Center for Infectious Disease"/>
            <person name="Wu L."/>
            <person name="Ma J."/>
        </authorList>
    </citation>
    <scope>NUCLEOTIDE SEQUENCE [LARGE SCALE GENOMIC DNA]</scope>
    <source>
        <strain evidence="4">KCTC 19466</strain>
    </source>
</reference>
<accession>A0ABQ3GKK9</accession>
<dbReference type="SUPFAM" id="SSF51735">
    <property type="entry name" value="NAD(P)-binding Rossmann-fold domains"/>
    <property type="match status" value="1"/>
</dbReference>
<evidence type="ECO:0000313" key="3">
    <source>
        <dbReference type="EMBL" id="GHD09230.1"/>
    </source>
</evidence>
<protein>
    <submittedName>
        <fullName evidence="3">3-ketoacyl-ACP reductase</fullName>
    </submittedName>
</protein>
<dbReference type="PANTHER" id="PTHR43639:SF1">
    <property type="entry name" value="SHORT-CHAIN DEHYDROGENASE_REDUCTASE FAMILY PROTEIN"/>
    <property type="match status" value="1"/>
</dbReference>
<dbReference type="PRINTS" id="PR00081">
    <property type="entry name" value="GDHRDH"/>
</dbReference>
<keyword evidence="2" id="KW-0560">Oxidoreductase</keyword>
<comment type="caution">
    <text evidence="3">The sequence shown here is derived from an EMBL/GenBank/DDBJ whole genome shotgun (WGS) entry which is preliminary data.</text>
</comment>
<keyword evidence="4" id="KW-1185">Reference proteome</keyword>
<proteinExistence type="inferred from homology"/>
<dbReference type="InterPro" id="IPR036291">
    <property type="entry name" value="NAD(P)-bd_dom_sf"/>
</dbReference>
<evidence type="ECO:0000256" key="1">
    <source>
        <dbReference type="ARBA" id="ARBA00006484"/>
    </source>
</evidence>
<dbReference type="RefSeq" id="WP_189350451.1">
    <property type="nucleotide sequence ID" value="NZ_BMXK01000009.1"/>
</dbReference>
<dbReference type="Proteomes" id="UP000642819">
    <property type="component" value="Unassembled WGS sequence"/>
</dbReference>
<name>A0ABQ3GKK9_9MICC</name>
<dbReference type="Pfam" id="PF13561">
    <property type="entry name" value="adh_short_C2"/>
    <property type="match status" value="1"/>
</dbReference>